<dbReference type="Pfam" id="PF01380">
    <property type="entry name" value="SIS"/>
    <property type="match status" value="1"/>
</dbReference>
<dbReference type="GO" id="GO:0003677">
    <property type="term" value="F:DNA binding"/>
    <property type="evidence" value="ECO:0007669"/>
    <property type="project" value="UniProtKB-KW"/>
</dbReference>
<dbReference type="RefSeq" id="WP_042748616.1">
    <property type="nucleotide sequence ID" value="NZ_AZSI01000105.1"/>
</dbReference>
<evidence type="ECO:0000313" key="6">
    <source>
        <dbReference type="EMBL" id="KEY61865.1"/>
    </source>
</evidence>
<dbReference type="PATRIC" id="fig|1415168.3.peg.2053"/>
<evidence type="ECO:0000259" key="4">
    <source>
        <dbReference type="PROSITE" id="PS51071"/>
    </source>
</evidence>
<dbReference type="PANTHER" id="PTHR30514">
    <property type="entry name" value="GLUCOKINASE"/>
    <property type="match status" value="1"/>
</dbReference>
<feature type="domain" description="HTH rpiR-type" evidence="4">
    <location>
        <begin position="1"/>
        <end position="75"/>
    </location>
</feature>
<comment type="caution">
    <text evidence="6">The sequence shown here is derived from an EMBL/GenBank/DDBJ whole genome shotgun (WGS) entry which is preliminary data.</text>
</comment>
<evidence type="ECO:0000259" key="5">
    <source>
        <dbReference type="PROSITE" id="PS51464"/>
    </source>
</evidence>
<dbReference type="SUPFAM" id="SSF53697">
    <property type="entry name" value="SIS domain"/>
    <property type="match status" value="1"/>
</dbReference>
<feature type="domain" description="SIS" evidence="5">
    <location>
        <begin position="101"/>
        <end position="241"/>
    </location>
</feature>
<dbReference type="GO" id="GO:0003700">
    <property type="term" value="F:DNA-binding transcription factor activity"/>
    <property type="evidence" value="ECO:0007669"/>
    <property type="project" value="InterPro"/>
</dbReference>
<organism evidence="6 7">
    <name type="scientific">Lactococcus cremoris subsp. cremoris GE214</name>
    <dbReference type="NCBI Taxonomy" id="1415168"/>
    <lineage>
        <taxon>Bacteria</taxon>
        <taxon>Bacillati</taxon>
        <taxon>Bacillota</taxon>
        <taxon>Bacilli</taxon>
        <taxon>Lactobacillales</taxon>
        <taxon>Streptococcaceae</taxon>
        <taxon>Lactococcus</taxon>
        <taxon>Lactococcus cremoris subsp. cremoris</taxon>
    </lineage>
</organism>
<dbReference type="InterPro" id="IPR036388">
    <property type="entry name" value="WH-like_DNA-bd_sf"/>
</dbReference>
<dbReference type="GO" id="GO:0097367">
    <property type="term" value="F:carbohydrate derivative binding"/>
    <property type="evidence" value="ECO:0007669"/>
    <property type="project" value="InterPro"/>
</dbReference>
<dbReference type="PANTHER" id="PTHR30514:SF1">
    <property type="entry name" value="HTH-TYPE TRANSCRIPTIONAL REGULATOR HEXR-RELATED"/>
    <property type="match status" value="1"/>
</dbReference>
<dbReference type="InterPro" id="IPR035472">
    <property type="entry name" value="RpiR-like_SIS"/>
</dbReference>
<protein>
    <submittedName>
        <fullName evidence="6">Putative HTH-type transcriptional regulator</fullName>
    </submittedName>
</protein>
<keyword evidence="1" id="KW-0805">Transcription regulation</keyword>
<dbReference type="Proteomes" id="UP000028401">
    <property type="component" value="Unassembled WGS sequence"/>
</dbReference>
<proteinExistence type="predicted"/>
<dbReference type="Gene3D" id="3.40.50.10490">
    <property type="entry name" value="Glucose-6-phosphate isomerase like protein, domain 1"/>
    <property type="match status" value="1"/>
</dbReference>
<evidence type="ECO:0000256" key="3">
    <source>
        <dbReference type="ARBA" id="ARBA00023163"/>
    </source>
</evidence>
<dbReference type="InterPro" id="IPR009057">
    <property type="entry name" value="Homeodomain-like_sf"/>
</dbReference>
<dbReference type="Pfam" id="PF01418">
    <property type="entry name" value="HTH_6"/>
    <property type="match status" value="1"/>
</dbReference>
<dbReference type="GO" id="GO:1901135">
    <property type="term" value="P:carbohydrate derivative metabolic process"/>
    <property type="evidence" value="ECO:0007669"/>
    <property type="project" value="InterPro"/>
</dbReference>
<dbReference type="InterPro" id="IPR046348">
    <property type="entry name" value="SIS_dom_sf"/>
</dbReference>
<dbReference type="InterPro" id="IPR047640">
    <property type="entry name" value="RpiR-like"/>
</dbReference>
<keyword evidence="3" id="KW-0804">Transcription</keyword>
<name>A0A084A986_LACLC</name>
<dbReference type="AlphaFoldDB" id="A0A084A986"/>
<dbReference type="InterPro" id="IPR001347">
    <property type="entry name" value="SIS_dom"/>
</dbReference>
<dbReference type="CDD" id="cd05013">
    <property type="entry name" value="SIS_RpiR"/>
    <property type="match status" value="1"/>
</dbReference>
<keyword evidence="2" id="KW-0238">DNA-binding</keyword>
<evidence type="ECO:0000256" key="1">
    <source>
        <dbReference type="ARBA" id="ARBA00023015"/>
    </source>
</evidence>
<reference evidence="6 7" key="1">
    <citation type="submission" date="2014-06" db="EMBL/GenBank/DDBJ databases">
        <title>Draft genome sequence of the putrescine producing strain Lactococcus lactis subsp cremoris GE214.</title>
        <authorList>
            <person name="Ladero V."/>
            <person name="Linares D.M."/>
            <person name="del Rio B."/>
            <person name="Mayo B."/>
            <person name="Martin M.C."/>
            <person name="Fernandez M."/>
            <person name="Alvarez M.A."/>
        </authorList>
    </citation>
    <scope>NUCLEOTIDE SEQUENCE [LARGE SCALE GENOMIC DNA]</scope>
    <source>
        <strain evidence="6 7">GE214</strain>
    </source>
</reference>
<evidence type="ECO:0000256" key="2">
    <source>
        <dbReference type="ARBA" id="ARBA00023125"/>
    </source>
</evidence>
<dbReference type="PROSITE" id="PS51464">
    <property type="entry name" value="SIS"/>
    <property type="match status" value="1"/>
</dbReference>
<dbReference type="InterPro" id="IPR000281">
    <property type="entry name" value="HTH_RpiR"/>
</dbReference>
<dbReference type="PROSITE" id="PS51071">
    <property type="entry name" value="HTH_RPIR"/>
    <property type="match status" value="1"/>
</dbReference>
<gene>
    <name evidence="6" type="ORF">U725_01980</name>
</gene>
<dbReference type="EMBL" id="AZSI01000105">
    <property type="protein sequence ID" value="KEY61865.1"/>
    <property type="molecule type" value="Genomic_DNA"/>
</dbReference>
<accession>A0A084A986</accession>
<dbReference type="SUPFAM" id="SSF46689">
    <property type="entry name" value="Homeodomain-like"/>
    <property type="match status" value="1"/>
</dbReference>
<dbReference type="Gene3D" id="1.10.10.10">
    <property type="entry name" value="Winged helix-like DNA-binding domain superfamily/Winged helix DNA-binding domain"/>
    <property type="match status" value="1"/>
</dbReference>
<sequence>MAFLGKVDFKNLTETEKVIYNYLRNNFEKIPRMHVRDIALEAHAGASSVMRLIHKLGYHSYYQFQEFVEKQQLKASTDSDIFQLLSASHYPSELIEKCRQLTEQVLKADSIIFFGLGTSGNICEYAMRRFATLGLNALSLTDMTYPLESHLLESQDSLIGVFSISGETGQLIEILQHIRNREKVMIISITPKKESSLAQLSNLSINYKVEERRVNLYGDLTSQIPAIFITEVLSEMIFKSK</sequence>
<evidence type="ECO:0000313" key="7">
    <source>
        <dbReference type="Proteomes" id="UP000028401"/>
    </source>
</evidence>